<keyword evidence="2" id="KW-0808">Transferase</keyword>
<dbReference type="PANTHER" id="PTHR23151">
    <property type="entry name" value="DIHYDROLIPOAMIDE ACETYL/SUCCINYL-TRANSFERASE-RELATED"/>
    <property type="match status" value="1"/>
</dbReference>
<dbReference type="Pfam" id="PF00364">
    <property type="entry name" value="Biotin_lipoyl"/>
    <property type="match status" value="1"/>
</dbReference>
<dbReference type="Gene3D" id="2.40.50.100">
    <property type="match status" value="1"/>
</dbReference>
<name>A0ABS7PKD4_9SPHN</name>
<comment type="caution">
    <text evidence="2">The sequence shown here is derived from an EMBL/GenBank/DDBJ whole genome shotgun (WGS) entry which is preliminary data.</text>
</comment>
<reference evidence="2 3" key="1">
    <citation type="submission" date="2021-08" db="EMBL/GenBank/DDBJ databases">
        <authorList>
            <person name="Tuo L."/>
        </authorList>
    </citation>
    <scope>NUCLEOTIDE SEQUENCE [LARGE SCALE GENOMIC DNA]</scope>
    <source>
        <strain evidence="2 3">JCM 31229</strain>
    </source>
</reference>
<dbReference type="PROSITE" id="PS50968">
    <property type="entry name" value="BIOTINYL_LIPOYL"/>
    <property type="match status" value="1"/>
</dbReference>
<dbReference type="PANTHER" id="PTHR23151:SF90">
    <property type="entry name" value="DIHYDROLIPOYLLYSINE-RESIDUE ACETYLTRANSFERASE COMPONENT OF PYRUVATE DEHYDROGENASE COMPLEX, MITOCHONDRIAL-RELATED"/>
    <property type="match status" value="1"/>
</dbReference>
<dbReference type="EMBL" id="JAINVV010000003">
    <property type="protein sequence ID" value="MBY8821698.1"/>
    <property type="molecule type" value="Genomic_DNA"/>
</dbReference>
<dbReference type="Proteomes" id="UP000706039">
    <property type="component" value="Unassembled WGS sequence"/>
</dbReference>
<dbReference type="InterPro" id="IPR000089">
    <property type="entry name" value="Biotin_lipoyl"/>
</dbReference>
<organism evidence="2 3">
    <name type="scientific">Sphingomonas colocasiae</name>
    <dbReference type="NCBI Taxonomy" id="1848973"/>
    <lineage>
        <taxon>Bacteria</taxon>
        <taxon>Pseudomonadati</taxon>
        <taxon>Pseudomonadota</taxon>
        <taxon>Alphaproteobacteria</taxon>
        <taxon>Sphingomonadales</taxon>
        <taxon>Sphingomonadaceae</taxon>
        <taxon>Sphingomonas</taxon>
    </lineage>
</organism>
<dbReference type="InterPro" id="IPR045257">
    <property type="entry name" value="E2/Pdx1"/>
</dbReference>
<dbReference type="RefSeq" id="WP_222988792.1">
    <property type="nucleotide sequence ID" value="NZ_JAINVV010000003.1"/>
</dbReference>
<proteinExistence type="predicted"/>
<evidence type="ECO:0000313" key="3">
    <source>
        <dbReference type="Proteomes" id="UP000706039"/>
    </source>
</evidence>
<dbReference type="InterPro" id="IPR011053">
    <property type="entry name" value="Single_hybrid_motif"/>
</dbReference>
<dbReference type="CDD" id="cd06849">
    <property type="entry name" value="lipoyl_domain"/>
    <property type="match status" value="1"/>
</dbReference>
<feature type="domain" description="Lipoyl-binding" evidence="1">
    <location>
        <begin position="1"/>
        <end position="76"/>
    </location>
</feature>
<evidence type="ECO:0000259" key="1">
    <source>
        <dbReference type="PROSITE" id="PS50968"/>
    </source>
</evidence>
<keyword evidence="3" id="KW-1185">Reference proteome</keyword>
<evidence type="ECO:0000313" key="2">
    <source>
        <dbReference type="EMBL" id="MBY8821698.1"/>
    </source>
</evidence>
<accession>A0ABS7PKD4</accession>
<dbReference type="GO" id="GO:0016746">
    <property type="term" value="F:acyltransferase activity"/>
    <property type="evidence" value="ECO:0007669"/>
    <property type="project" value="UniProtKB-KW"/>
</dbReference>
<sequence>MFDIKLTKLGQTMEEGTVVGWLKQIGERFEVGDPLYECETEKAVAEVEATRAGILREILVGEEDVVPVGTVIARADDVE</sequence>
<gene>
    <name evidence="2" type="ORF">K7G82_05300</name>
</gene>
<protein>
    <submittedName>
        <fullName evidence="2">Acyltransferase</fullName>
    </submittedName>
</protein>
<dbReference type="SUPFAM" id="SSF51230">
    <property type="entry name" value="Single hybrid motif"/>
    <property type="match status" value="1"/>
</dbReference>
<keyword evidence="2" id="KW-0012">Acyltransferase</keyword>